<keyword evidence="1" id="KW-0812">Transmembrane</keyword>
<dbReference type="InterPro" id="IPR009937">
    <property type="entry name" value="Phage_holin_3_6"/>
</dbReference>
<dbReference type="Proteomes" id="UP000772618">
    <property type="component" value="Unassembled WGS sequence"/>
</dbReference>
<feature type="transmembrane region" description="Helical" evidence="1">
    <location>
        <begin position="44"/>
        <end position="67"/>
    </location>
</feature>
<dbReference type="RefSeq" id="WP_254151462.1">
    <property type="nucleotide sequence ID" value="NZ_JAHESD010000001.1"/>
</dbReference>
<dbReference type="Pfam" id="PF07332">
    <property type="entry name" value="Phage_holin_3_6"/>
    <property type="match status" value="1"/>
</dbReference>
<keyword evidence="1" id="KW-1133">Transmembrane helix</keyword>
<reference evidence="2 3" key="1">
    <citation type="submission" date="2021-05" db="EMBL/GenBank/DDBJ databases">
        <title>A Polyphasic approach of four new species of the genus Ohtaekwangia: Ohtaekwangia histidinii sp. nov., Ohtaekwangia cretensis sp. nov., Ohtaekwangia indiensis sp. nov., Ohtaekwangia reichenbachii sp. nov. from diverse environment.</title>
        <authorList>
            <person name="Octaviana S."/>
        </authorList>
    </citation>
    <scope>NUCLEOTIDE SEQUENCE [LARGE SCALE GENOMIC DNA]</scope>
    <source>
        <strain evidence="2 3">PWU20</strain>
    </source>
</reference>
<comment type="caution">
    <text evidence="2">The sequence shown here is derived from an EMBL/GenBank/DDBJ whole genome shotgun (WGS) entry which is preliminary data.</text>
</comment>
<name>A0ABS5VK01_9BACT</name>
<proteinExistence type="predicted"/>
<dbReference type="EMBL" id="JAHESD010000001">
    <property type="protein sequence ID" value="MBT1701762.1"/>
    <property type="molecule type" value="Genomic_DNA"/>
</dbReference>
<gene>
    <name evidence="2" type="ORF">KK060_00625</name>
</gene>
<evidence type="ECO:0000313" key="2">
    <source>
        <dbReference type="EMBL" id="MBT1701762.1"/>
    </source>
</evidence>
<evidence type="ECO:0000313" key="3">
    <source>
        <dbReference type="Proteomes" id="UP000772618"/>
    </source>
</evidence>
<protein>
    <submittedName>
        <fullName evidence="2">Phage holin family protein</fullName>
    </submittedName>
</protein>
<keyword evidence="1" id="KW-0472">Membrane</keyword>
<accession>A0ABS5VK01</accession>
<sequence>MDLFYKAAGAVIAPFRYAKQEVKHLKENIKEDAQEAMASLLKMAVVVFCSLLFLLFISITAAVAINQSMNNEFAGFAIVAGFYLIVGVIMYIWNANDKHKMEHTKNQLRETL</sequence>
<organism evidence="2 3">
    <name type="scientific">Chryseosolibacter indicus</name>
    <dbReference type="NCBI Taxonomy" id="2782351"/>
    <lineage>
        <taxon>Bacteria</taxon>
        <taxon>Pseudomonadati</taxon>
        <taxon>Bacteroidota</taxon>
        <taxon>Cytophagia</taxon>
        <taxon>Cytophagales</taxon>
        <taxon>Chryseotaleaceae</taxon>
        <taxon>Chryseosolibacter</taxon>
    </lineage>
</organism>
<keyword evidence="3" id="KW-1185">Reference proteome</keyword>
<evidence type="ECO:0000256" key="1">
    <source>
        <dbReference type="SAM" id="Phobius"/>
    </source>
</evidence>
<feature type="transmembrane region" description="Helical" evidence="1">
    <location>
        <begin position="73"/>
        <end position="93"/>
    </location>
</feature>